<keyword evidence="2" id="KW-1185">Reference proteome</keyword>
<evidence type="ECO:0000313" key="2">
    <source>
        <dbReference type="Proteomes" id="UP000015105"/>
    </source>
</evidence>
<reference evidence="1" key="4">
    <citation type="submission" date="2019-03" db="UniProtKB">
        <authorList>
            <consortium name="EnsemblPlants"/>
        </authorList>
    </citation>
    <scope>IDENTIFICATION</scope>
</reference>
<name>A0A452YGE7_AEGTS</name>
<reference evidence="1" key="5">
    <citation type="journal article" date="2021" name="G3 (Bethesda)">
        <title>Aegilops tauschii genome assembly Aet v5.0 features greater sequence contiguity and improved annotation.</title>
        <authorList>
            <person name="Wang L."/>
            <person name="Zhu T."/>
            <person name="Rodriguez J.C."/>
            <person name="Deal K.R."/>
            <person name="Dubcovsky J."/>
            <person name="McGuire P.E."/>
            <person name="Lux T."/>
            <person name="Spannagl M."/>
            <person name="Mayer K.F.X."/>
            <person name="Baldrich P."/>
            <person name="Meyers B.C."/>
            <person name="Huo N."/>
            <person name="Gu Y.Q."/>
            <person name="Zhou H."/>
            <person name="Devos K.M."/>
            <person name="Bennetzen J.L."/>
            <person name="Unver T."/>
            <person name="Budak H."/>
            <person name="Gulick P.J."/>
            <person name="Galiba G."/>
            <person name="Kalapos B."/>
            <person name="Nelson D.R."/>
            <person name="Li P."/>
            <person name="You F.M."/>
            <person name="Luo M.C."/>
            <person name="Dvorak J."/>
        </authorList>
    </citation>
    <scope>NUCLEOTIDE SEQUENCE [LARGE SCALE GENOMIC DNA]</scope>
    <source>
        <strain evidence="1">cv. AL8/78</strain>
    </source>
</reference>
<reference evidence="2" key="1">
    <citation type="journal article" date="2014" name="Science">
        <title>Ancient hybridizations among the ancestral genomes of bread wheat.</title>
        <authorList>
            <consortium name="International Wheat Genome Sequencing Consortium,"/>
            <person name="Marcussen T."/>
            <person name="Sandve S.R."/>
            <person name="Heier L."/>
            <person name="Spannagl M."/>
            <person name="Pfeifer M."/>
            <person name="Jakobsen K.S."/>
            <person name="Wulff B.B."/>
            <person name="Steuernagel B."/>
            <person name="Mayer K.F."/>
            <person name="Olsen O.A."/>
        </authorList>
    </citation>
    <scope>NUCLEOTIDE SEQUENCE [LARGE SCALE GENOMIC DNA]</scope>
    <source>
        <strain evidence="2">cv. AL8/78</strain>
    </source>
</reference>
<dbReference type="Gramene" id="AET1Gv20406800.1">
    <property type="protein sequence ID" value="AET1Gv20406800.1"/>
    <property type="gene ID" value="AET1Gv20406800"/>
</dbReference>
<reference evidence="1" key="3">
    <citation type="journal article" date="2017" name="Nature">
        <title>Genome sequence of the progenitor of the wheat D genome Aegilops tauschii.</title>
        <authorList>
            <person name="Luo M.C."/>
            <person name="Gu Y.Q."/>
            <person name="Puiu D."/>
            <person name="Wang H."/>
            <person name="Twardziok S.O."/>
            <person name="Deal K.R."/>
            <person name="Huo N."/>
            <person name="Zhu T."/>
            <person name="Wang L."/>
            <person name="Wang Y."/>
            <person name="McGuire P.E."/>
            <person name="Liu S."/>
            <person name="Long H."/>
            <person name="Ramasamy R.K."/>
            <person name="Rodriguez J.C."/>
            <person name="Van S.L."/>
            <person name="Yuan L."/>
            <person name="Wang Z."/>
            <person name="Xia Z."/>
            <person name="Xiao L."/>
            <person name="Anderson O.D."/>
            <person name="Ouyang S."/>
            <person name="Liang Y."/>
            <person name="Zimin A.V."/>
            <person name="Pertea G."/>
            <person name="Qi P."/>
            <person name="Bennetzen J.L."/>
            <person name="Dai X."/>
            <person name="Dawson M.W."/>
            <person name="Muller H.G."/>
            <person name="Kugler K."/>
            <person name="Rivarola-Duarte L."/>
            <person name="Spannagl M."/>
            <person name="Mayer K.F.X."/>
            <person name="Lu F.H."/>
            <person name="Bevan M.W."/>
            <person name="Leroy P."/>
            <person name="Li P."/>
            <person name="You F.M."/>
            <person name="Sun Q."/>
            <person name="Liu Z."/>
            <person name="Lyons E."/>
            <person name="Wicker T."/>
            <person name="Salzberg S.L."/>
            <person name="Devos K.M."/>
            <person name="Dvorak J."/>
        </authorList>
    </citation>
    <scope>NUCLEOTIDE SEQUENCE [LARGE SCALE GENOMIC DNA]</scope>
    <source>
        <strain evidence="1">cv. AL8/78</strain>
    </source>
</reference>
<evidence type="ECO:0000313" key="1">
    <source>
        <dbReference type="EnsemblPlants" id="AET1Gv20406800.1"/>
    </source>
</evidence>
<proteinExistence type="predicted"/>
<dbReference type="EnsemblPlants" id="AET1Gv20406800.1">
    <property type="protein sequence ID" value="AET1Gv20406800.1"/>
    <property type="gene ID" value="AET1Gv20406800"/>
</dbReference>
<protein>
    <submittedName>
        <fullName evidence="1">Uncharacterized protein</fullName>
    </submittedName>
</protein>
<dbReference type="Proteomes" id="UP000015105">
    <property type="component" value="Chromosome 1D"/>
</dbReference>
<dbReference type="AlphaFoldDB" id="A0A452YGE7"/>
<organism evidence="1 2">
    <name type="scientific">Aegilops tauschii subsp. strangulata</name>
    <name type="common">Goatgrass</name>
    <dbReference type="NCBI Taxonomy" id="200361"/>
    <lineage>
        <taxon>Eukaryota</taxon>
        <taxon>Viridiplantae</taxon>
        <taxon>Streptophyta</taxon>
        <taxon>Embryophyta</taxon>
        <taxon>Tracheophyta</taxon>
        <taxon>Spermatophyta</taxon>
        <taxon>Magnoliopsida</taxon>
        <taxon>Liliopsida</taxon>
        <taxon>Poales</taxon>
        <taxon>Poaceae</taxon>
        <taxon>BOP clade</taxon>
        <taxon>Pooideae</taxon>
        <taxon>Triticodae</taxon>
        <taxon>Triticeae</taxon>
        <taxon>Triticinae</taxon>
        <taxon>Aegilops</taxon>
    </lineage>
</organism>
<sequence>NNIRHLRQFLKGWAKHVNVIYKVEKDKLLHLINELDLKAESTFLDADDRASKMEVEQRLRELLREE</sequence>
<reference evidence="2" key="2">
    <citation type="journal article" date="2017" name="Nat. Plants">
        <title>The Aegilops tauschii genome reveals multiple impacts of transposons.</title>
        <authorList>
            <person name="Zhao G."/>
            <person name="Zou C."/>
            <person name="Li K."/>
            <person name="Wang K."/>
            <person name="Li T."/>
            <person name="Gao L."/>
            <person name="Zhang X."/>
            <person name="Wang H."/>
            <person name="Yang Z."/>
            <person name="Liu X."/>
            <person name="Jiang W."/>
            <person name="Mao L."/>
            <person name="Kong X."/>
            <person name="Jiao Y."/>
            <person name="Jia J."/>
        </authorList>
    </citation>
    <scope>NUCLEOTIDE SEQUENCE [LARGE SCALE GENOMIC DNA]</scope>
    <source>
        <strain evidence="2">cv. AL8/78</strain>
    </source>
</reference>
<accession>A0A452YGE7</accession>